<evidence type="ECO:0000313" key="2">
    <source>
        <dbReference type="EMBL" id="KRM30507.1"/>
    </source>
</evidence>
<keyword evidence="1" id="KW-0812">Transmembrane</keyword>
<comment type="caution">
    <text evidence="2">The sequence shown here is derived from an EMBL/GenBank/DDBJ whole genome shotgun (WGS) entry which is preliminary data.</text>
</comment>
<dbReference type="STRING" id="1423734.FC83_GL001641"/>
<dbReference type="eggNOG" id="COG4905">
    <property type="taxonomic scope" value="Bacteria"/>
</dbReference>
<dbReference type="Pfam" id="PF06541">
    <property type="entry name" value="ABC_trans_CmpB"/>
    <property type="match status" value="1"/>
</dbReference>
<organism evidence="2 3">
    <name type="scientific">Agrilactobacillus composti DSM 18527 = JCM 14202</name>
    <dbReference type="NCBI Taxonomy" id="1423734"/>
    <lineage>
        <taxon>Bacteria</taxon>
        <taxon>Bacillati</taxon>
        <taxon>Bacillota</taxon>
        <taxon>Bacilli</taxon>
        <taxon>Lactobacillales</taxon>
        <taxon>Lactobacillaceae</taxon>
        <taxon>Agrilactobacillus</taxon>
    </lineage>
</organism>
<dbReference type="Proteomes" id="UP000051236">
    <property type="component" value="Unassembled WGS sequence"/>
</dbReference>
<dbReference type="OrthoDB" id="9789229at2"/>
<protein>
    <recommendedName>
        <fullName evidence="4">ABC transporter permease</fullName>
    </recommendedName>
</protein>
<evidence type="ECO:0000256" key="1">
    <source>
        <dbReference type="SAM" id="Phobius"/>
    </source>
</evidence>
<keyword evidence="1" id="KW-0472">Membrane</keyword>
<dbReference type="InterPro" id="IPR010540">
    <property type="entry name" value="CmpB_TMEM229"/>
</dbReference>
<feature type="transmembrane region" description="Helical" evidence="1">
    <location>
        <begin position="150"/>
        <end position="174"/>
    </location>
</feature>
<keyword evidence="3" id="KW-1185">Reference proteome</keyword>
<sequence length="279" mass="32061">MTHAQQLLQAEQYFSNWVLFFFAYGFLGWLWESAYVSVTQKRWINSGFLLGPVIPVYGFSMTAVLAIVEPFEHNIVVLYIASALLITIIEFFTSWLMEKLFHARWWDYSKIPLNLNGRVALPISAFWGLGVVAIIKLIHPLVVQWVAHISIRYGTFAAIILIALIMFDFGYTLANLPAFQQTTQKIGADIDARKQKLHADLAQASADLAQQRALLDAYRHDETAKNLFPKTSYVQRRLLRSFPTLRLNNTKTKPQDISQVIDILRDKQKQSKRQDKTNQ</sequence>
<name>X0PDB9_9LACO</name>
<feature type="transmembrane region" description="Helical" evidence="1">
    <location>
        <begin position="43"/>
        <end position="68"/>
    </location>
</feature>
<keyword evidence="1" id="KW-1133">Transmembrane helix</keyword>
<dbReference type="EMBL" id="AZGA01000088">
    <property type="protein sequence ID" value="KRM30507.1"/>
    <property type="molecule type" value="Genomic_DNA"/>
</dbReference>
<gene>
    <name evidence="2" type="ORF">FC83_GL001641</name>
</gene>
<evidence type="ECO:0008006" key="4">
    <source>
        <dbReference type="Google" id="ProtNLM"/>
    </source>
</evidence>
<dbReference type="AlphaFoldDB" id="X0PDB9"/>
<accession>X0PDB9</accession>
<reference evidence="2 3" key="1">
    <citation type="journal article" date="2015" name="Genome Announc.">
        <title>Expanding the biotechnology potential of lactobacilli through comparative genomics of 213 strains and associated genera.</title>
        <authorList>
            <person name="Sun Z."/>
            <person name="Harris H.M."/>
            <person name="McCann A."/>
            <person name="Guo C."/>
            <person name="Argimon S."/>
            <person name="Zhang W."/>
            <person name="Yang X."/>
            <person name="Jeffery I.B."/>
            <person name="Cooney J.C."/>
            <person name="Kagawa T.F."/>
            <person name="Liu W."/>
            <person name="Song Y."/>
            <person name="Salvetti E."/>
            <person name="Wrobel A."/>
            <person name="Rasinkangas P."/>
            <person name="Parkhill J."/>
            <person name="Rea M.C."/>
            <person name="O'Sullivan O."/>
            <person name="Ritari J."/>
            <person name="Douillard F.P."/>
            <person name="Paul Ross R."/>
            <person name="Yang R."/>
            <person name="Briner A.E."/>
            <person name="Felis G.E."/>
            <person name="de Vos W.M."/>
            <person name="Barrangou R."/>
            <person name="Klaenhammer T.R."/>
            <person name="Caufield P.W."/>
            <person name="Cui Y."/>
            <person name="Zhang H."/>
            <person name="O'Toole P.W."/>
        </authorList>
    </citation>
    <scope>NUCLEOTIDE SEQUENCE [LARGE SCALE GENOMIC DNA]</scope>
    <source>
        <strain evidence="2 3">DSM 18527</strain>
    </source>
</reference>
<dbReference type="RefSeq" id="WP_052004506.1">
    <property type="nucleotide sequence ID" value="NZ_AZGA01000088.1"/>
</dbReference>
<feature type="transmembrane region" description="Helical" evidence="1">
    <location>
        <begin position="117"/>
        <end position="138"/>
    </location>
</feature>
<proteinExistence type="predicted"/>
<evidence type="ECO:0000313" key="3">
    <source>
        <dbReference type="Proteomes" id="UP000051236"/>
    </source>
</evidence>
<feature type="transmembrane region" description="Helical" evidence="1">
    <location>
        <begin position="12"/>
        <end position="31"/>
    </location>
</feature>
<dbReference type="PATRIC" id="fig|1423734.3.peg.1660"/>
<feature type="transmembrane region" description="Helical" evidence="1">
    <location>
        <begin position="75"/>
        <end position="97"/>
    </location>
</feature>